<gene>
    <name evidence="2" type="ORF">CVIRNUC_004093</name>
</gene>
<dbReference type="AlphaFoldDB" id="A0AAV1I0U7"/>
<dbReference type="InterPro" id="IPR009769">
    <property type="entry name" value="EDR2_C"/>
</dbReference>
<sequence length="357" mass="40266">MQDTFDSSAVMEQEGKRDSLGCISMFQGPQKRFIRTIKPVAGSSFNKQAAGVGRTDGIECWEEAEPTTFMVRGQCYMQDKKKVPSEHSIYRLLGCDVYSFDFKINHIARHIQLPNPPHLGPGAKSLSDAEQIPPLLVLNIQLPMYPASFFGKSDGHGHSLVYYFGLPEGWEPSMIDNAAALALWQRFVHDGTEHDGHPTRSRLKLIPRVANVEQWAKDAPLSTAEYKLLSNYNDKPVLTRPQHRFFFGPNYMEIDLDIHAWAFFARKAFSSYIPRLGTVVFENAFVIQGNSEDELPEVVLACARVSRVDFKKVRPFPAELDMAVEETARMHPMRFNERGSLTSPMQSTDKPLVATAI</sequence>
<proteinExistence type="predicted"/>
<comment type="caution">
    <text evidence="2">The sequence shown here is derived from an EMBL/GenBank/DDBJ whole genome shotgun (WGS) entry which is preliminary data.</text>
</comment>
<dbReference type="PANTHER" id="PTHR31558:SF3">
    <property type="entry name" value="CW14 PROTEIN"/>
    <property type="match status" value="1"/>
</dbReference>
<evidence type="ECO:0000259" key="1">
    <source>
        <dbReference type="Pfam" id="PF07059"/>
    </source>
</evidence>
<dbReference type="EMBL" id="CAUYUE010000005">
    <property type="protein sequence ID" value="CAK0773701.1"/>
    <property type="molecule type" value="Genomic_DNA"/>
</dbReference>
<evidence type="ECO:0000313" key="2">
    <source>
        <dbReference type="EMBL" id="CAK0773701.1"/>
    </source>
</evidence>
<name>A0AAV1I0U7_9CHLO</name>
<reference evidence="2 3" key="1">
    <citation type="submission" date="2023-10" db="EMBL/GenBank/DDBJ databases">
        <authorList>
            <person name="Maclean D."/>
            <person name="Macfadyen A."/>
        </authorList>
    </citation>
    <scope>NUCLEOTIDE SEQUENCE [LARGE SCALE GENOMIC DNA]</scope>
</reference>
<keyword evidence="3" id="KW-1185">Reference proteome</keyword>
<evidence type="ECO:0000313" key="3">
    <source>
        <dbReference type="Proteomes" id="UP001314263"/>
    </source>
</evidence>
<protein>
    <recommendedName>
        <fullName evidence="1">Protein ENHANCED DISEASE RESISTANCE 2 C-terminal domain-containing protein</fullName>
    </recommendedName>
</protein>
<organism evidence="2 3">
    <name type="scientific">Coccomyxa viridis</name>
    <dbReference type="NCBI Taxonomy" id="1274662"/>
    <lineage>
        <taxon>Eukaryota</taxon>
        <taxon>Viridiplantae</taxon>
        <taxon>Chlorophyta</taxon>
        <taxon>core chlorophytes</taxon>
        <taxon>Trebouxiophyceae</taxon>
        <taxon>Trebouxiophyceae incertae sedis</taxon>
        <taxon>Coccomyxaceae</taxon>
        <taxon>Coccomyxa</taxon>
    </lineage>
</organism>
<feature type="domain" description="Protein ENHANCED DISEASE RESISTANCE 2 C-terminal" evidence="1">
    <location>
        <begin position="61"/>
        <end position="309"/>
    </location>
</feature>
<dbReference type="PANTHER" id="PTHR31558">
    <property type="entry name" value="CW14 PROTEIN"/>
    <property type="match status" value="1"/>
</dbReference>
<accession>A0AAV1I0U7</accession>
<dbReference type="Proteomes" id="UP001314263">
    <property type="component" value="Unassembled WGS sequence"/>
</dbReference>
<dbReference type="Pfam" id="PF07059">
    <property type="entry name" value="EDR2_C"/>
    <property type="match status" value="1"/>
</dbReference>